<gene>
    <name evidence="1" type="ORF">J0A65_23470</name>
</gene>
<dbReference type="RefSeq" id="WP_206596702.1">
    <property type="nucleotide sequence ID" value="NZ_JAFKCS010000219.1"/>
</dbReference>
<reference evidence="1 2" key="1">
    <citation type="submission" date="2021-03" db="EMBL/GenBank/DDBJ databases">
        <title>novel species isolated from a fishpond in China.</title>
        <authorList>
            <person name="Lu H."/>
            <person name="Cai Z."/>
        </authorList>
    </citation>
    <scope>NUCLEOTIDE SEQUENCE [LARGE SCALE GENOMIC DNA]</scope>
    <source>
        <strain evidence="1 2">Y57</strain>
    </source>
</reference>
<sequence length="103" mass="11124">MSEGATGKSVIKTLSNGTRVCCMELTVAQVRGLLETKPGGDLIDELLLEDVRLPDLPLFTGLKLADLEQMLPSDLEALVDGCKEANPSFFRMLAKVASMRQTA</sequence>
<evidence type="ECO:0000313" key="2">
    <source>
        <dbReference type="Proteomes" id="UP000663992"/>
    </source>
</evidence>
<dbReference type="Proteomes" id="UP000663992">
    <property type="component" value="Unassembled WGS sequence"/>
</dbReference>
<dbReference type="EMBL" id="JAFKCS010000219">
    <property type="protein sequence ID" value="MBN7822843.1"/>
    <property type="molecule type" value="Genomic_DNA"/>
</dbReference>
<keyword evidence="2" id="KW-1185">Reference proteome</keyword>
<accession>A0ABS3D0G4</accession>
<organism evidence="1 2">
    <name type="scientific">Bowmanella yangjiangensis</name>
    <dbReference type="NCBI Taxonomy" id="2811230"/>
    <lineage>
        <taxon>Bacteria</taxon>
        <taxon>Pseudomonadati</taxon>
        <taxon>Pseudomonadota</taxon>
        <taxon>Gammaproteobacteria</taxon>
        <taxon>Alteromonadales</taxon>
        <taxon>Alteromonadaceae</taxon>
        <taxon>Bowmanella</taxon>
    </lineage>
</organism>
<proteinExistence type="predicted"/>
<evidence type="ECO:0000313" key="1">
    <source>
        <dbReference type="EMBL" id="MBN7822843.1"/>
    </source>
</evidence>
<protein>
    <recommendedName>
        <fullName evidence="3">Phage tail assembly protein</fullName>
    </recommendedName>
</protein>
<evidence type="ECO:0008006" key="3">
    <source>
        <dbReference type="Google" id="ProtNLM"/>
    </source>
</evidence>
<comment type="caution">
    <text evidence="1">The sequence shown here is derived from an EMBL/GenBank/DDBJ whole genome shotgun (WGS) entry which is preliminary data.</text>
</comment>
<name>A0ABS3D0G4_9ALTE</name>